<dbReference type="EMBL" id="JAWDJW010008724">
    <property type="protein sequence ID" value="KAK3060255.1"/>
    <property type="molecule type" value="Genomic_DNA"/>
</dbReference>
<dbReference type="Proteomes" id="UP001186974">
    <property type="component" value="Unassembled WGS sequence"/>
</dbReference>
<gene>
    <name evidence="1" type="ORF">LTS18_008957</name>
</gene>
<proteinExistence type="predicted"/>
<comment type="caution">
    <text evidence="1">The sequence shown here is derived from an EMBL/GenBank/DDBJ whole genome shotgun (WGS) entry which is preliminary data.</text>
</comment>
<keyword evidence="2" id="KW-1185">Reference proteome</keyword>
<name>A0ACC3D126_9PEZI</name>
<reference evidence="1" key="1">
    <citation type="submission" date="2024-09" db="EMBL/GenBank/DDBJ databases">
        <title>Black Yeasts Isolated from many extreme environments.</title>
        <authorList>
            <person name="Coleine C."/>
            <person name="Stajich J.E."/>
            <person name="Selbmann L."/>
        </authorList>
    </citation>
    <scope>NUCLEOTIDE SEQUENCE</scope>
    <source>
        <strain evidence="1">CCFEE 5737</strain>
    </source>
</reference>
<organism evidence="1 2">
    <name type="scientific">Coniosporium uncinatum</name>
    <dbReference type="NCBI Taxonomy" id="93489"/>
    <lineage>
        <taxon>Eukaryota</taxon>
        <taxon>Fungi</taxon>
        <taxon>Dikarya</taxon>
        <taxon>Ascomycota</taxon>
        <taxon>Pezizomycotina</taxon>
        <taxon>Dothideomycetes</taxon>
        <taxon>Dothideomycetes incertae sedis</taxon>
        <taxon>Coniosporium</taxon>
    </lineage>
</organism>
<protein>
    <submittedName>
        <fullName evidence="1">Uncharacterized protein</fullName>
    </submittedName>
</protein>
<sequence>MSARFMVRLTARRPFVASITPRSQAFPAFRTYAIKAEDNSPSDTSKATNPQSSSAQGQATNFSRSKDDATASESDSVQTPVSNPSESGMGQQEEGREALKMDPNEPAEKKRANVEKEGQKPLDPADK</sequence>
<accession>A0ACC3D126</accession>
<evidence type="ECO:0000313" key="1">
    <source>
        <dbReference type="EMBL" id="KAK3060255.1"/>
    </source>
</evidence>
<evidence type="ECO:0000313" key="2">
    <source>
        <dbReference type="Proteomes" id="UP001186974"/>
    </source>
</evidence>